<evidence type="ECO:0000313" key="2">
    <source>
        <dbReference type="Proteomes" id="UP000388235"/>
    </source>
</evidence>
<dbReference type="EMBL" id="CP045871">
    <property type="protein sequence ID" value="QGG80402.1"/>
    <property type="molecule type" value="Genomic_DNA"/>
</dbReference>
<dbReference type="GO" id="GO:0017168">
    <property type="term" value="F:5-oxoprolinase (ATP-hydrolyzing) activity"/>
    <property type="evidence" value="ECO:0007669"/>
    <property type="project" value="UniProtKB-EC"/>
</dbReference>
<dbReference type="SUPFAM" id="SSF88713">
    <property type="entry name" value="Glycoside hydrolase/deacetylase"/>
    <property type="match status" value="1"/>
</dbReference>
<dbReference type="NCBIfam" id="NF003814">
    <property type="entry name" value="PRK05406.1-3"/>
    <property type="match status" value="1"/>
</dbReference>
<name>A0A5Q2QDJ4_9GAMM</name>
<dbReference type="PANTHER" id="PTHR30292">
    <property type="entry name" value="UNCHARACTERIZED PROTEIN YBGL-RELATED"/>
    <property type="match status" value="1"/>
</dbReference>
<organism evidence="1 2">
    <name type="scientific">Litorivicinus lipolyticus</name>
    <dbReference type="NCBI Taxonomy" id="418701"/>
    <lineage>
        <taxon>Bacteria</taxon>
        <taxon>Pseudomonadati</taxon>
        <taxon>Pseudomonadota</taxon>
        <taxon>Gammaproteobacteria</taxon>
        <taxon>Oceanospirillales</taxon>
        <taxon>Litorivicinaceae</taxon>
        <taxon>Litorivicinus</taxon>
    </lineage>
</organism>
<dbReference type="AlphaFoldDB" id="A0A5Q2QDJ4"/>
<evidence type="ECO:0000313" key="1">
    <source>
        <dbReference type="EMBL" id="QGG80402.1"/>
    </source>
</evidence>
<accession>A0A5Q2QDJ4</accession>
<keyword evidence="2" id="KW-1185">Reference proteome</keyword>
<dbReference type="Pfam" id="PF03746">
    <property type="entry name" value="LamB_YcsF"/>
    <property type="match status" value="1"/>
</dbReference>
<dbReference type="NCBIfam" id="NF003816">
    <property type="entry name" value="PRK05406.1-5"/>
    <property type="match status" value="1"/>
</dbReference>
<reference evidence="1 2" key="1">
    <citation type="submission" date="2019-11" db="EMBL/GenBank/DDBJ databases">
        <authorList>
            <person name="Khan S.A."/>
            <person name="Jeon C.O."/>
            <person name="Chun B.H."/>
        </authorList>
    </citation>
    <scope>NUCLEOTIDE SEQUENCE [LARGE SCALE GENOMIC DNA]</scope>
    <source>
        <strain evidence="1 2">IMCC 1097</strain>
    </source>
</reference>
<dbReference type="PANTHER" id="PTHR30292:SF0">
    <property type="entry name" value="5-OXOPROLINASE SUBUNIT A"/>
    <property type="match status" value="1"/>
</dbReference>
<dbReference type="Gene3D" id="3.20.20.370">
    <property type="entry name" value="Glycoside hydrolase/deacetylase"/>
    <property type="match status" value="1"/>
</dbReference>
<dbReference type="Proteomes" id="UP000388235">
    <property type="component" value="Chromosome"/>
</dbReference>
<gene>
    <name evidence="1" type="primary">pxpA</name>
    <name evidence="1" type="ORF">GH975_07385</name>
</gene>
<dbReference type="CDD" id="cd10787">
    <property type="entry name" value="LamB_YcsF_like"/>
    <property type="match status" value="1"/>
</dbReference>
<dbReference type="RefSeq" id="WP_153713906.1">
    <property type="nucleotide sequence ID" value="NZ_CP045871.1"/>
</dbReference>
<dbReference type="OrthoDB" id="9773478at2"/>
<dbReference type="KEGG" id="llp:GH975_07385"/>
<dbReference type="InterPro" id="IPR005501">
    <property type="entry name" value="LamB/YcsF/PxpA-like"/>
</dbReference>
<dbReference type="InterPro" id="IPR011330">
    <property type="entry name" value="Glyco_hydro/deAcase_b/a-brl"/>
</dbReference>
<dbReference type="EC" id="3.5.2.9" evidence="1"/>
<dbReference type="GO" id="GO:0005975">
    <property type="term" value="P:carbohydrate metabolic process"/>
    <property type="evidence" value="ECO:0007669"/>
    <property type="project" value="InterPro"/>
</dbReference>
<sequence length="242" mass="25908">MLINCDLGEGFGAWTMGPDAALLPLLDLANIACGFHAGDAHIMRATVAAAKRHGVRIGAHVGYPDLAGFGRRALPSSAEEVIDWTLYQWGALGGIARQQHVMPEYIKPHGALYHRLHQDIPTLEQWCQALKALPDRPALMLMAGPAGAQARACAEAHGFFVIAEAFADRSYEGSGQLRPRHLPNAVLADGQAMQAQVRSLQLGSLTVDGGQDIEIKAQTLCVHSDSAGAFDMASRLRAILET</sequence>
<proteinExistence type="predicted"/>
<protein>
    <submittedName>
        <fullName evidence="1">5-oxoprolinase subunit PxpA</fullName>
        <ecNumber evidence="1">3.5.2.9</ecNumber>
    </submittedName>
</protein>
<keyword evidence="1" id="KW-0378">Hydrolase</keyword>